<dbReference type="PRINTS" id="PR00463">
    <property type="entry name" value="EP450I"/>
</dbReference>
<dbReference type="PANTHER" id="PTHR24299">
    <property type="entry name" value="CYTOCHROME P450 FAMILY 1"/>
    <property type="match status" value="1"/>
</dbReference>
<dbReference type="GO" id="GO:0005506">
    <property type="term" value="F:iron ion binding"/>
    <property type="evidence" value="ECO:0007669"/>
    <property type="project" value="InterPro"/>
</dbReference>
<dbReference type="InterPro" id="IPR036396">
    <property type="entry name" value="Cyt_P450_sf"/>
</dbReference>
<dbReference type="AlphaFoldDB" id="A0AAV1D147"/>
<dbReference type="GO" id="GO:0020037">
    <property type="term" value="F:heme binding"/>
    <property type="evidence" value="ECO:0007669"/>
    <property type="project" value="InterPro"/>
</dbReference>
<dbReference type="GO" id="GO:0016705">
    <property type="term" value="F:oxidoreductase activity, acting on paired donors, with incorporation or reduction of molecular oxygen"/>
    <property type="evidence" value="ECO:0007669"/>
    <property type="project" value="InterPro"/>
</dbReference>
<dbReference type="Pfam" id="PF00067">
    <property type="entry name" value="p450"/>
    <property type="match status" value="1"/>
</dbReference>
<protein>
    <submittedName>
        <fullName evidence="3">OLC1v1038997C1</fullName>
    </submittedName>
</protein>
<dbReference type="EMBL" id="OX459121">
    <property type="protein sequence ID" value="CAI9101629.1"/>
    <property type="molecule type" value="Genomic_DNA"/>
</dbReference>
<keyword evidence="2" id="KW-0472">Membrane</keyword>
<keyword evidence="2" id="KW-0812">Transmembrane</keyword>
<dbReference type="InterPro" id="IPR002401">
    <property type="entry name" value="Cyt_P450_E_grp-I"/>
</dbReference>
<sequence>MDVAYNLFSLAFYFIFFWLGIYVFTSNLRSKKSRVLLPPGPYQFPIIGNLHQIGKKRHQSFAKLSKIYGPLMSVRLGTKQTIVISSAEMAREVLQKNDLICSNRSVPIAVQSLDHHNFSVGWLPSSSTQWRYIRKMCKELIFSTQILNASQALRQEKLKELRDYVHYCSRNRKAVDIGEAAFTTSLNLISKTVFSQDFVDFDTDSSKELKDIFLGVFKYIGRTNLLDYFPVLRPIDPQGIARNAKSCHQNLFNIFEGFIDERLIARQSSSETKKNDLLDALLDENRKNESEFSINDLKHLLLVSQREMNVIHQLKSYYE</sequence>
<dbReference type="PANTHER" id="PTHR24299:SF59">
    <property type="entry name" value="CYTOCHROME P450 SUPERFAMILY PROTEIN"/>
    <property type="match status" value="1"/>
</dbReference>
<dbReference type="SUPFAM" id="SSF48264">
    <property type="entry name" value="Cytochrome P450"/>
    <property type="match status" value="1"/>
</dbReference>
<organism evidence="3 4">
    <name type="scientific">Oldenlandia corymbosa var. corymbosa</name>
    <dbReference type="NCBI Taxonomy" id="529605"/>
    <lineage>
        <taxon>Eukaryota</taxon>
        <taxon>Viridiplantae</taxon>
        <taxon>Streptophyta</taxon>
        <taxon>Embryophyta</taxon>
        <taxon>Tracheophyta</taxon>
        <taxon>Spermatophyta</taxon>
        <taxon>Magnoliopsida</taxon>
        <taxon>eudicotyledons</taxon>
        <taxon>Gunneridae</taxon>
        <taxon>Pentapetalae</taxon>
        <taxon>asterids</taxon>
        <taxon>lamiids</taxon>
        <taxon>Gentianales</taxon>
        <taxon>Rubiaceae</taxon>
        <taxon>Rubioideae</taxon>
        <taxon>Spermacoceae</taxon>
        <taxon>Hedyotis-Oldenlandia complex</taxon>
        <taxon>Oldenlandia</taxon>
    </lineage>
</organism>
<dbReference type="GO" id="GO:0004497">
    <property type="term" value="F:monooxygenase activity"/>
    <property type="evidence" value="ECO:0007669"/>
    <property type="project" value="InterPro"/>
</dbReference>
<evidence type="ECO:0000313" key="3">
    <source>
        <dbReference type="EMBL" id="CAI9101629.1"/>
    </source>
</evidence>
<dbReference type="InterPro" id="IPR001128">
    <property type="entry name" value="Cyt_P450"/>
</dbReference>
<evidence type="ECO:0000256" key="2">
    <source>
        <dbReference type="SAM" id="Phobius"/>
    </source>
</evidence>
<evidence type="ECO:0000313" key="4">
    <source>
        <dbReference type="Proteomes" id="UP001161247"/>
    </source>
</evidence>
<feature type="transmembrane region" description="Helical" evidence="2">
    <location>
        <begin position="6"/>
        <end position="24"/>
    </location>
</feature>
<name>A0AAV1D147_OLDCO</name>
<accession>A0AAV1D147</accession>
<keyword evidence="2" id="KW-1133">Transmembrane helix</keyword>
<dbReference type="Gene3D" id="1.10.630.10">
    <property type="entry name" value="Cytochrome P450"/>
    <property type="match status" value="1"/>
</dbReference>
<reference evidence="3" key="1">
    <citation type="submission" date="2023-03" db="EMBL/GenBank/DDBJ databases">
        <authorList>
            <person name="Julca I."/>
        </authorList>
    </citation>
    <scope>NUCLEOTIDE SEQUENCE</scope>
</reference>
<keyword evidence="4" id="KW-1185">Reference proteome</keyword>
<evidence type="ECO:0000256" key="1">
    <source>
        <dbReference type="ARBA" id="ARBA00023002"/>
    </source>
</evidence>
<proteinExistence type="predicted"/>
<gene>
    <name evidence="3" type="ORF">OLC1_LOCUS11180</name>
</gene>
<keyword evidence="1" id="KW-0560">Oxidoreductase</keyword>
<dbReference type="Proteomes" id="UP001161247">
    <property type="component" value="Chromosome 4"/>
</dbReference>